<comment type="cofactor">
    <cofactor evidence="1">
        <name>Cu(2+)</name>
        <dbReference type="ChEBI" id="CHEBI:29036"/>
    </cofactor>
</comment>
<sequence length="446" mass="45985">MKSFAALALTASMANMVAGHAIFQQLWVNGEDQASTCVRMPASNSPIQDPTSNDMRCNAGAAAAKSTCGVKAGDTITVEMHQHNDRDCTKEAIGGAHHGPVMMYLSAVADAAAADGSSDFFKVFESGYFAENKTWGNDLINEGCGKQNFVIPSDIAPGDYLLRAETVALHAAGSENGAQYYMSCYQLKIEGSGTAKPEGVKFPGAYKATDPGLLISIYNAFTDYVVPGPAVYGGGGGSGSAPAPAPAPAPAAPASSASAAPSAPPAYEAPSAPSSSAPAASAPPAYEAPAAPPAYEAPAAPTTLVTSTAPASAAYPVATPSTGGSTGCKRRRAARKARRSAQSHCIGLAGAASKIDKFGPFMRSASFPLPLREIEGRLKSIRNIEKIIKTMKIVASTKLNRAQRAMADSRVYGSTSNEVFESAETKLVATHQRPFVVFSEATSFAS</sequence>
<accession>A0A4R8R6U6</accession>
<dbReference type="GO" id="GO:0046872">
    <property type="term" value="F:metal ion binding"/>
    <property type="evidence" value="ECO:0007669"/>
    <property type="project" value="UniProtKB-KW"/>
</dbReference>
<dbReference type="Proteomes" id="UP000295703">
    <property type="component" value="Unassembled WGS sequence"/>
</dbReference>
<comment type="similarity">
    <text evidence="4">Belongs to the ATPase gamma chain family.</text>
</comment>
<dbReference type="GO" id="GO:0004497">
    <property type="term" value="F:monooxygenase activity"/>
    <property type="evidence" value="ECO:0007669"/>
    <property type="project" value="UniProtKB-KW"/>
</dbReference>
<feature type="chain" id="PRO_5020497798" description="lytic cellulose monooxygenase (C4-dehydrogenating)" evidence="25">
    <location>
        <begin position="20"/>
        <end position="446"/>
    </location>
</feature>
<evidence type="ECO:0000256" key="15">
    <source>
        <dbReference type="ARBA" id="ARBA00023136"/>
    </source>
</evidence>
<dbReference type="InterPro" id="IPR049892">
    <property type="entry name" value="AA9"/>
</dbReference>
<keyword evidence="14" id="KW-0406">Ion transport</keyword>
<keyword evidence="12" id="KW-0186">Copper</keyword>
<feature type="domain" description="Auxiliary Activity family 9 catalytic" evidence="26">
    <location>
        <begin position="20"/>
        <end position="221"/>
    </location>
</feature>
<keyword evidence="19" id="KW-0066">ATP synthesis</keyword>
<evidence type="ECO:0000313" key="28">
    <source>
        <dbReference type="Proteomes" id="UP000295703"/>
    </source>
</evidence>
<comment type="similarity">
    <text evidence="21">Belongs to the polysaccharide monooxygenase AA9 family.</text>
</comment>
<evidence type="ECO:0000256" key="17">
    <source>
        <dbReference type="ARBA" id="ARBA00023196"/>
    </source>
</evidence>
<evidence type="ECO:0000256" key="7">
    <source>
        <dbReference type="ARBA" id="ARBA00022723"/>
    </source>
</evidence>
<keyword evidence="18" id="KW-0119">Carbohydrate metabolism</keyword>
<dbReference type="EMBL" id="RYZW01000078">
    <property type="protein sequence ID" value="TDZ51734.1"/>
    <property type="molecule type" value="Genomic_DNA"/>
</dbReference>
<gene>
    <name evidence="27" type="primary">eglD-12</name>
    <name evidence="27" type="ORF">CTRI78_v007404</name>
</gene>
<evidence type="ECO:0000256" key="22">
    <source>
        <dbReference type="ARBA" id="ARBA00045077"/>
    </source>
</evidence>
<dbReference type="InterPro" id="IPR005103">
    <property type="entry name" value="AA9_LPMO"/>
</dbReference>
<keyword evidence="8 25" id="KW-0732">Signal</keyword>
<dbReference type="GO" id="GO:0030245">
    <property type="term" value="P:cellulose catabolic process"/>
    <property type="evidence" value="ECO:0007669"/>
    <property type="project" value="UniProtKB-KW"/>
</dbReference>
<dbReference type="AlphaFoldDB" id="A0A4R8R6U6"/>
<evidence type="ECO:0000256" key="3">
    <source>
        <dbReference type="ARBA" id="ARBA00004613"/>
    </source>
</evidence>
<keyword evidence="20" id="KW-0624">Polysaccharide degradation</keyword>
<keyword evidence="6" id="KW-0964">Secreted</keyword>
<proteinExistence type="inferred from homology"/>
<dbReference type="GO" id="GO:0045259">
    <property type="term" value="C:proton-transporting ATP synthase complex"/>
    <property type="evidence" value="ECO:0007669"/>
    <property type="project" value="UniProtKB-KW"/>
</dbReference>
<dbReference type="InterPro" id="IPR000131">
    <property type="entry name" value="ATP_synth_F1_gsu"/>
</dbReference>
<evidence type="ECO:0000256" key="23">
    <source>
        <dbReference type="ARBA" id="ARBA00047174"/>
    </source>
</evidence>
<evidence type="ECO:0000256" key="16">
    <source>
        <dbReference type="ARBA" id="ARBA00023157"/>
    </source>
</evidence>
<dbReference type="CDD" id="cd21175">
    <property type="entry name" value="LPMO_AA9"/>
    <property type="match status" value="1"/>
</dbReference>
<evidence type="ECO:0000256" key="5">
    <source>
        <dbReference type="ARBA" id="ARBA00022448"/>
    </source>
</evidence>
<protein>
    <recommendedName>
        <fullName evidence="23">lytic cellulose monooxygenase (C4-dehydrogenating)</fullName>
        <ecNumber evidence="23">1.14.99.56</ecNumber>
    </recommendedName>
</protein>
<evidence type="ECO:0000256" key="14">
    <source>
        <dbReference type="ARBA" id="ARBA00023065"/>
    </source>
</evidence>
<organism evidence="27 28">
    <name type="scientific">Colletotrichum trifolii</name>
    <dbReference type="NCBI Taxonomy" id="5466"/>
    <lineage>
        <taxon>Eukaryota</taxon>
        <taxon>Fungi</taxon>
        <taxon>Dikarya</taxon>
        <taxon>Ascomycota</taxon>
        <taxon>Pezizomycotina</taxon>
        <taxon>Sordariomycetes</taxon>
        <taxon>Hypocreomycetidae</taxon>
        <taxon>Glomerellales</taxon>
        <taxon>Glomerellaceae</taxon>
        <taxon>Colletotrichum</taxon>
        <taxon>Colletotrichum orbiculare species complex</taxon>
    </lineage>
</organism>
<evidence type="ECO:0000256" key="24">
    <source>
        <dbReference type="SAM" id="MobiDB-lite"/>
    </source>
</evidence>
<dbReference type="SUPFAM" id="SSF52943">
    <property type="entry name" value="ATP synthase (F1-ATPase), gamma subunit"/>
    <property type="match status" value="1"/>
</dbReference>
<dbReference type="GO" id="GO:0046933">
    <property type="term" value="F:proton-transporting ATP synthase activity, rotational mechanism"/>
    <property type="evidence" value="ECO:0007669"/>
    <property type="project" value="InterPro"/>
</dbReference>
<evidence type="ECO:0000256" key="12">
    <source>
        <dbReference type="ARBA" id="ARBA00023008"/>
    </source>
</evidence>
<dbReference type="EC" id="1.14.99.56" evidence="23"/>
<feature type="compositionally biased region" description="Low complexity" evidence="24">
    <location>
        <begin position="252"/>
        <end position="287"/>
    </location>
</feature>
<evidence type="ECO:0000256" key="8">
    <source>
        <dbReference type="ARBA" id="ARBA00022729"/>
    </source>
</evidence>
<evidence type="ECO:0000256" key="4">
    <source>
        <dbReference type="ARBA" id="ARBA00007681"/>
    </source>
</evidence>
<evidence type="ECO:0000259" key="26">
    <source>
        <dbReference type="Pfam" id="PF03443"/>
    </source>
</evidence>
<keyword evidence="13" id="KW-0503">Monooxygenase</keyword>
<evidence type="ECO:0000256" key="13">
    <source>
        <dbReference type="ARBA" id="ARBA00023033"/>
    </source>
</evidence>
<name>A0A4R8R6U6_COLTR</name>
<keyword evidence="28" id="KW-1185">Reference proteome</keyword>
<keyword evidence="10" id="KW-0136">Cellulose degradation</keyword>
<comment type="catalytic activity">
    <reaction evidence="22">
        <text>[(1-&gt;4)-beta-D-glucosyl]n+m + reduced acceptor + O2 = 4-dehydro-beta-D-glucosyl-[(1-&gt;4)-beta-D-glucosyl]n-1 + [(1-&gt;4)-beta-D-glucosyl]m + acceptor + H2O.</text>
        <dbReference type="EC" id="1.14.99.56"/>
    </reaction>
</comment>
<dbReference type="PANTHER" id="PTHR33353:SF9">
    <property type="entry name" value="ENDOGLUCANASE II"/>
    <property type="match status" value="1"/>
</dbReference>
<dbReference type="InterPro" id="IPR035968">
    <property type="entry name" value="ATP_synth_F1_ATPase_gsu"/>
</dbReference>
<evidence type="ECO:0000256" key="11">
    <source>
        <dbReference type="ARBA" id="ARBA00023002"/>
    </source>
</evidence>
<evidence type="ECO:0000256" key="25">
    <source>
        <dbReference type="SAM" id="SignalP"/>
    </source>
</evidence>
<evidence type="ECO:0000256" key="6">
    <source>
        <dbReference type="ARBA" id="ARBA00022525"/>
    </source>
</evidence>
<evidence type="ECO:0000313" key="27">
    <source>
        <dbReference type="EMBL" id="TDZ51734.1"/>
    </source>
</evidence>
<keyword evidence="17" id="KW-0139">CF(1)</keyword>
<dbReference type="GO" id="GO:0005576">
    <property type="term" value="C:extracellular region"/>
    <property type="evidence" value="ECO:0007669"/>
    <property type="project" value="UniProtKB-SubCell"/>
</dbReference>
<feature type="region of interest" description="Disordered" evidence="24">
    <location>
        <begin position="314"/>
        <end position="340"/>
    </location>
</feature>
<dbReference type="PANTHER" id="PTHR33353">
    <property type="entry name" value="PUTATIVE (AFU_ORTHOLOGUE AFUA_1G12560)-RELATED"/>
    <property type="match status" value="1"/>
</dbReference>
<evidence type="ECO:0000256" key="2">
    <source>
        <dbReference type="ARBA" id="ARBA00004170"/>
    </source>
</evidence>
<dbReference type="Gene3D" id="1.10.287.80">
    <property type="entry name" value="ATP synthase, gamma subunit, helix hairpin domain"/>
    <property type="match status" value="1"/>
</dbReference>
<evidence type="ECO:0000256" key="1">
    <source>
        <dbReference type="ARBA" id="ARBA00001973"/>
    </source>
</evidence>
<evidence type="ECO:0000256" key="9">
    <source>
        <dbReference type="ARBA" id="ARBA00022781"/>
    </source>
</evidence>
<evidence type="ECO:0000256" key="18">
    <source>
        <dbReference type="ARBA" id="ARBA00023277"/>
    </source>
</evidence>
<keyword evidence="9" id="KW-0375">Hydrogen ion transport</keyword>
<comment type="caution">
    <text evidence="27">The sequence shown here is derived from an EMBL/GenBank/DDBJ whole genome shotgun (WGS) entry which is preliminary data.</text>
</comment>
<feature type="signal peptide" evidence="25">
    <location>
        <begin position="1"/>
        <end position="19"/>
    </location>
</feature>
<evidence type="ECO:0000256" key="10">
    <source>
        <dbReference type="ARBA" id="ARBA00023001"/>
    </source>
</evidence>
<dbReference type="Gene3D" id="2.70.50.70">
    <property type="match status" value="1"/>
</dbReference>
<keyword evidence="5" id="KW-0813">Transport</keyword>
<dbReference type="Pfam" id="PF00231">
    <property type="entry name" value="ATP-synt"/>
    <property type="match status" value="1"/>
</dbReference>
<keyword evidence="15" id="KW-0472">Membrane</keyword>
<dbReference type="Pfam" id="PF03443">
    <property type="entry name" value="AA9"/>
    <property type="match status" value="1"/>
</dbReference>
<feature type="compositionally biased region" description="Basic residues" evidence="24">
    <location>
        <begin position="328"/>
        <end position="340"/>
    </location>
</feature>
<evidence type="ECO:0000256" key="19">
    <source>
        <dbReference type="ARBA" id="ARBA00023310"/>
    </source>
</evidence>
<feature type="region of interest" description="Disordered" evidence="24">
    <location>
        <begin position="235"/>
        <end position="287"/>
    </location>
</feature>
<keyword evidence="11" id="KW-0560">Oxidoreductase</keyword>
<evidence type="ECO:0000256" key="20">
    <source>
        <dbReference type="ARBA" id="ARBA00023326"/>
    </source>
</evidence>
<evidence type="ECO:0000256" key="21">
    <source>
        <dbReference type="ARBA" id="ARBA00044502"/>
    </source>
</evidence>
<reference evidence="27 28" key="1">
    <citation type="submission" date="2018-12" db="EMBL/GenBank/DDBJ databases">
        <title>Genome sequence and assembly of Colletotrichum trifolii.</title>
        <authorList>
            <person name="Gan P."/>
            <person name="Shirasu K."/>
        </authorList>
    </citation>
    <scope>NUCLEOTIDE SEQUENCE [LARGE SCALE GENOMIC DNA]</scope>
    <source>
        <strain evidence="27 28">543-2</strain>
    </source>
</reference>
<dbReference type="STRING" id="5466.A0A4R8R6U6"/>
<keyword evidence="7" id="KW-0479">Metal-binding</keyword>
<comment type="subcellular location">
    <subcellularLocation>
        <location evidence="2">Membrane</location>
        <topology evidence="2">Peripheral membrane protein</topology>
    </subcellularLocation>
    <subcellularLocation>
        <location evidence="3">Secreted</location>
    </subcellularLocation>
</comment>
<keyword evidence="16" id="KW-1015">Disulfide bond</keyword>